<dbReference type="RefSeq" id="WP_087281448.1">
    <property type="nucleotide sequence ID" value="NZ_CP021455.1"/>
</dbReference>
<evidence type="ECO:0000313" key="2">
    <source>
        <dbReference type="Proteomes" id="UP000196138"/>
    </source>
</evidence>
<dbReference type="InterPro" id="IPR045929">
    <property type="entry name" value="DUF6348"/>
</dbReference>
<dbReference type="Pfam" id="PF19875">
    <property type="entry name" value="DUF6348"/>
    <property type="match status" value="1"/>
</dbReference>
<dbReference type="Proteomes" id="UP000196138">
    <property type="component" value="Chromosome"/>
</dbReference>
<keyword evidence="2" id="KW-1185">Reference proteome</keyword>
<dbReference type="EMBL" id="CP021455">
    <property type="protein sequence ID" value="ARU05361.1"/>
    <property type="molecule type" value="Genomic_DNA"/>
</dbReference>
<organism evidence="1 2">
    <name type="scientific">Comamonas serinivorans</name>
    <dbReference type="NCBI Taxonomy" id="1082851"/>
    <lineage>
        <taxon>Bacteria</taxon>
        <taxon>Pseudomonadati</taxon>
        <taxon>Pseudomonadota</taxon>
        <taxon>Betaproteobacteria</taxon>
        <taxon>Burkholderiales</taxon>
        <taxon>Comamonadaceae</taxon>
        <taxon>Comamonas</taxon>
    </lineage>
</organism>
<dbReference type="OrthoDB" id="9155428at2"/>
<accession>A0A1Y0EPM7</accession>
<name>A0A1Y0EPM7_9BURK</name>
<evidence type="ECO:0000313" key="1">
    <source>
        <dbReference type="EMBL" id="ARU05361.1"/>
    </source>
</evidence>
<protein>
    <submittedName>
        <fullName evidence="1">Uncharacterized protein</fullName>
    </submittedName>
</protein>
<reference evidence="1 2" key="1">
    <citation type="submission" date="2017-05" db="EMBL/GenBank/DDBJ databases">
        <authorList>
            <person name="Song R."/>
            <person name="Chenine A.L."/>
            <person name="Ruprecht R.M."/>
        </authorList>
    </citation>
    <scope>NUCLEOTIDE SEQUENCE [LARGE SCALE GENOMIC DNA]</scope>
    <source>
        <strain evidence="1 2">DSM 26136</strain>
    </source>
</reference>
<sequence length="227" mass="24951">MSNDPVPPPEAPAQPDANPAQAALTALLAAHGLPVEDYNGWLLPHGQPPGLSARWTPASNGHALIGVLSVVLRMADRREIVENFAGLGEGEAGLRDALASFAEGGLHAMLAAIWNLRGEALPEPERWTVKGQTYEVFSGPWQLRNNAPLPGDIEAHLRAWIEHEPLDQALHWFRFFVSQHEGSLGIEALKDNALWEPGKHLAELDWASSDAFYSARRFMLLRRVDEV</sequence>
<dbReference type="KEGG" id="cser:CCO03_12290"/>
<dbReference type="AlphaFoldDB" id="A0A1Y0EPM7"/>
<gene>
    <name evidence="1" type="ORF">CCO03_12290</name>
</gene>
<proteinExistence type="predicted"/>